<proteinExistence type="predicted"/>
<dbReference type="AlphaFoldDB" id="A0A5B9Y748"/>
<accession>A0A5B9Y748</accession>
<feature type="chain" id="PRO_5023101752" evidence="1">
    <location>
        <begin position="19"/>
        <end position="371"/>
    </location>
</feature>
<feature type="signal peptide" evidence="1">
    <location>
        <begin position="1"/>
        <end position="18"/>
    </location>
</feature>
<dbReference type="EMBL" id="CP043026">
    <property type="protein sequence ID" value="QEH61922.1"/>
    <property type="molecule type" value="Genomic_DNA"/>
</dbReference>
<keyword evidence="1" id="KW-0732">Signal</keyword>
<sequence>MKTLLALLGGLTATGAPAGVLINTAIARLADGEGVVVASQPDMYGEATGYDKNWLTEYQKNGSGVKNPNLTSDNGYFKHERALQAYHDPMLGYDLVKDIPTQDNEPLKKVLEVKGSWNLTAPGINKLYQVSSEVDRANGNAEVNWKRTGGLYQVVKDEDLNINYNRVPNTEDFWEESTDLDGKGISAVTTHPFSYVDNSGRNYSRYLMTGNPDKNAVNFFDVLNPDVSPLQIHIPEKATVGKKDLLFNKTYGKLLSVFQDGNANEDKTVYITVNYSNEGVDARGAIVQYKLDLSNYLNTRNGDLTIIDAEGKATTELTLTESNISASWPDSDVNMNANLNFYYFVNSNGDITFSASSDQDKPQIMYTAGNN</sequence>
<name>A0A5B9Y748_9MOLU</name>
<gene>
    <name evidence="2" type="ORF">SCHIN_v1c07270</name>
</gene>
<reference evidence="2 3" key="1">
    <citation type="submission" date="2019-08" db="EMBL/GenBank/DDBJ databases">
        <title>Complete genome sequence of Spiroplasma chinense CCH (DSM 19755).</title>
        <authorList>
            <person name="Shen H.-Y."/>
            <person name="Lin Y.-C."/>
            <person name="Chou L."/>
            <person name="Kuo C.-H."/>
        </authorList>
    </citation>
    <scope>NUCLEOTIDE SEQUENCE [LARGE SCALE GENOMIC DNA]</scope>
    <source>
        <strain evidence="2 3">CCH</strain>
    </source>
</reference>
<organism evidence="2 3">
    <name type="scientific">Spiroplasma chinense</name>
    <dbReference type="NCBI Taxonomy" id="216932"/>
    <lineage>
        <taxon>Bacteria</taxon>
        <taxon>Bacillati</taxon>
        <taxon>Mycoplasmatota</taxon>
        <taxon>Mollicutes</taxon>
        <taxon>Entomoplasmatales</taxon>
        <taxon>Spiroplasmataceae</taxon>
        <taxon>Spiroplasma</taxon>
    </lineage>
</organism>
<dbReference type="RefSeq" id="WP_166508299.1">
    <property type="nucleotide sequence ID" value="NZ_CP043026.1"/>
</dbReference>
<evidence type="ECO:0000313" key="2">
    <source>
        <dbReference type="EMBL" id="QEH61922.1"/>
    </source>
</evidence>
<evidence type="ECO:0000313" key="3">
    <source>
        <dbReference type="Proteomes" id="UP000323144"/>
    </source>
</evidence>
<evidence type="ECO:0000256" key="1">
    <source>
        <dbReference type="SAM" id="SignalP"/>
    </source>
</evidence>
<dbReference type="KEGG" id="schi:SCHIN_v1c07270"/>
<dbReference type="Proteomes" id="UP000323144">
    <property type="component" value="Chromosome"/>
</dbReference>
<keyword evidence="3" id="KW-1185">Reference proteome</keyword>
<protein>
    <submittedName>
        <fullName evidence="2">Uncharacterized protein</fullName>
    </submittedName>
</protein>